<dbReference type="InterPro" id="IPR044830">
    <property type="entry name" value="HD-Zip_III"/>
</dbReference>
<proteinExistence type="predicted"/>
<accession>A0A371HVV9</accession>
<dbReference type="GO" id="GO:0003700">
    <property type="term" value="F:DNA-binding transcription factor activity"/>
    <property type="evidence" value="ECO:0007669"/>
    <property type="project" value="InterPro"/>
</dbReference>
<name>A0A371HVV9_MUCPR</name>
<sequence>MNGFVDDSWSLMDTNGVEDVIIAINSSPNKVLGSNYNASMFSAFGGGVLEHQSKWADYGVDAYSSACLKASPYVQDLAASLAASDRNS</sequence>
<keyword evidence="2" id="KW-1185">Reference proteome</keyword>
<dbReference type="AlphaFoldDB" id="A0A371HVV9"/>
<keyword evidence="1" id="KW-0238">DNA-binding</keyword>
<dbReference type="EMBL" id="QJKJ01001582">
    <property type="protein sequence ID" value="RDY06918.1"/>
    <property type="molecule type" value="Genomic_DNA"/>
</dbReference>
<organism evidence="1 2">
    <name type="scientific">Mucuna pruriens</name>
    <name type="common">Velvet bean</name>
    <name type="synonym">Dolichos pruriens</name>
    <dbReference type="NCBI Taxonomy" id="157652"/>
    <lineage>
        <taxon>Eukaryota</taxon>
        <taxon>Viridiplantae</taxon>
        <taxon>Streptophyta</taxon>
        <taxon>Embryophyta</taxon>
        <taxon>Tracheophyta</taxon>
        <taxon>Spermatophyta</taxon>
        <taxon>Magnoliopsida</taxon>
        <taxon>eudicotyledons</taxon>
        <taxon>Gunneridae</taxon>
        <taxon>Pentapetalae</taxon>
        <taxon>rosids</taxon>
        <taxon>fabids</taxon>
        <taxon>Fabales</taxon>
        <taxon>Fabaceae</taxon>
        <taxon>Papilionoideae</taxon>
        <taxon>50 kb inversion clade</taxon>
        <taxon>NPAAA clade</taxon>
        <taxon>indigoferoid/millettioid clade</taxon>
        <taxon>Phaseoleae</taxon>
        <taxon>Mucuna</taxon>
    </lineage>
</organism>
<dbReference type="PANTHER" id="PTHR45950">
    <property type="entry name" value="HOMEOBOX-LEUCINE ZIPPER PROTEIN ATHB-14"/>
    <property type="match status" value="1"/>
</dbReference>
<dbReference type="PANTHER" id="PTHR45950:SF7">
    <property type="entry name" value="HOMEOBOX-LEUCINE ZIPPER PROTEIN ATHB-14"/>
    <property type="match status" value="1"/>
</dbReference>
<dbReference type="STRING" id="157652.A0A371HVV9"/>
<gene>
    <name evidence="1" type="primary">HOX32</name>
    <name evidence="1" type="ORF">CR513_09033</name>
</gene>
<evidence type="ECO:0000313" key="1">
    <source>
        <dbReference type="EMBL" id="RDY06918.1"/>
    </source>
</evidence>
<dbReference type="Proteomes" id="UP000257109">
    <property type="component" value="Unassembled WGS sequence"/>
</dbReference>
<protein>
    <submittedName>
        <fullName evidence="1">Homeobox-leucine zipper protein HOX32</fullName>
    </submittedName>
</protein>
<reference evidence="1" key="1">
    <citation type="submission" date="2018-05" db="EMBL/GenBank/DDBJ databases">
        <title>Draft genome of Mucuna pruriens seed.</title>
        <authorList>
            <person name="Nnadi N.E."/>
            <person name="Vos R."/>
            <person name="Hasami M.H."/>
            <person name="Devisetty U.K."/>
            <person name="Aguiy J.C."/>
        </authorList>
    </citation>
    <scope>NUCLEOTIDE SEQUENCE [LARGE SCALE GENOMIC DNA]</scope>
    <source>
        <strain evidence="1">JCA_2017</strain>
    </source>
</reference>
<keyword evidence="1" id="KW-0371">Homeobox</keyword>
<evidence type="ECO:0000313" key="2">
    <source>
        <dbReference type="Proteomes" id="UP000257109"/>
    </source>
</evidence>
<dbReference type="OrthoDB" id="1728811at2759"/>
<feature type="non-terminal residue" evidence="1">
    <location>
        <position position="1"/>
    </location>
</feature>
<dbReference type="GO" id="GO:0003677">
    <property type="term" value="F:DNA binding"/>
    <property type="evidence" value="ECO:0007669"/>
    <property type="project" value="UniProtKB-KW"/>
</dbReference>
<comment type="caution">
    <text evidence="1">The sequence shown here is derived from an EMBL/GenBank/DDBJ whole genome shotgun (WGS) entry which is preliminary data.</text>
</comment>